<reference evidence="2 3" key="1">
    <citation type="submission" date="2016-07" db="EMBL/GenBank/DDBJ databases">
        <title>Caryophanon tenue genome sequencing.</title>
        <authorList>
            <person name="Verma A."/>
            <person name="Pal Y."/>
            <person name="Krishnamurthi S."/>
        </authorList>
    </citation>
    <scope>NUCLEOTIDE SEQUENCE [LARGE SCALE GENOMIC DNA]</scope>
    <source>
        <strain evidence="2 3">DSM 14152</strain>
    </source>
</reference>
<sequence length="102" mass="11401">MELVIISIIGIVFGVLACFALTQRQSQGVKWILIGAVICILFSWSTMTFAGYIVVLLTEEALSVVPFWLFGVPIVFIIGVIVMSIGWYKLYQEKKQDLNVIS</sequence>
<evidence type="ECO:0000256" key="1">
    <source>
        <dbReference type="SAM" id="Phobius"/>
    </source>
</evidence>
<comment type="caution">
    <text evidence="2">The sequence shown here is derived from an EMBL/GenBank/DDBJ whole genome shotgun (WGS) entry which is preliminary data.</text>
</comment>
<protein>
    <submittedName>
        <fullName evidence="2">Uncharacterized protein</fullName>
    </submittedName>
</protein>
<feature type="transmembrane region" description="Helical" evidence="1">
    <location>
        <begin position="31"/>
        <end position="55"/>
    </location>
</feature>
<keyword evidence="3" id="KW-1185">Reference proteome</keyword>
<feature type="transmembrane region" description="Helical" evidence="1">
    <location>
        <begin position="67"/>
        <end position="88"/>
    </location>
</feature>
<dbReference type="EMBL" id="MASJ01000023">
    <property type="protein sequence ID" value="OCS84741.1"/>
    <property type="molecule type" value="Genomic_DNA"/>
</dbReference>
<keyword evidence="1" id="KW-0812">Transmembrane</keyword>
<accession>A0A1C0YC68</accession>
<name>A0A1C0YC68_9BACL</name>
<feature type="transmembrane region" description="Helical" evidence="1">
    <location>
        <begin position="6"/>
        <end position="22"/>
    </location>
</feature>
<proteinExistence type="predicted"/>
<keyword evidence="1" id="KW-1133">Transmembrane helix</keyword>
<gene>
    <name evidence="2" type="ORF">A6M13_03955</name>
</gene>
<evidence type="ECO:0000313" key="3">
    <source>
        <dbReference type="Proteomes" id="UP000093199"/>
    </source>
</evidence>
<dbReference type="Proteomes" id="UP000093199">
    <property type="component" value="Unassembled WGS sequence"/>
</dbReference>
<organism evidence="2 3">
    <name type="scientific">Caryophanon tenue</name>
    <dbReference type="NCBI Taxonomy" id="33978"/>
    <lineage>
        <taxon>Bacteria</taxon>
        <taxon>Bacillati</taxon>
        <taxon>Bacillota</taxon>
        <taxon>Bacilli</taxon>
        <taxon>Bacillales</taxon>
        <taxon>Caryophanaceae</taxon>
        <taxon>Caryophanon</taxon>
    </lineage>
</organism>
<dbReference type="RefSeq" id="WP_066546111.1">
    <property type="nucleotide sequence ID" value="NZ_MASJ01000023.1"/>
</dbReference>
<dbReference type="AlphaFoldDB" id="A0A1C0YC68"/>
<keyword evidence="1" id="KW-0472">Membrane</keyword>
<evidence type="ECO:0000313" key="2">
    <source>
        <dbReference type="EMBL" id="OCS84741.1"/>
    </source>
</evidence>